<evidence type="ECO:0000313" key="2">
    <source>
        <dbReference type="Proteomes" id="UP000244223"/>
    </source>
</evidence>
<reference evidence="1 2" key="1">
    <citation type="submission" date="2018-04" db="EMBL/GenBank/DDBJ databases">
        <title>Genomic Encyclopedia of Archaeal and Bacterial Type Strains, Phase II (KMG-II): from individual species to whole genera.</title>
        <authorList>
            <person name="Goeker M."/>
        </authorList>
    </citation>
    <scope>NUCLEOTIDE SEQUENCE [LARGE SCALE GENOMIC DNA]</scope>
    <source>
        <strain evidence="1 2">DSM 5822</strain>
    </source>
</reference>
<dbReference type="RefSeq" id="WP_107864271.1">
    <property type="nucleotide sequence ID" value="NZ_QAON01000001.1"/>
</dbReference>
<accession>A0A2T5J3R7</accession>
<protein>
    <recommendedName>
        <fullName evidence="3">Holin</fullName>
    </recommendedName>
</protein>
<dbReference type="EMBL" id="QAON01000001">
    <property type="protein sequence ID" value="PTQ91257.1"/>
    <property type="molecule type" value="Genomic_DNA"/>
</dbReference>
<sequence>MQLKLVENWRTGWRWFSNIAMTAIVAINTAPIPPELVAVLPPDTQQKVTISLAVFGLIGRFIKQEMPKQD</sequence>
<dbReference type="AlphaFoldDB" id="A0A2T5J3R7"/>
<dbReference type="Proteomes" id="UP000244223">
    <property type="component" value="Unassembled WGS sequence"/>
</dbReference>
<proteinExistence type="predicted"/>
<dbReference type="Pfam" id="PF25612">
    <property type="entry name" value="DUF7940"/>
    <property type="match status" value="1"/>
</dbReference>
<evidence type="ECO:0008006" key="3">
    <source>
        <dbReference type="Google" id="ProtNLM"/>
    </source>
</evidence>
<comment type="caution">
    <text evidence="1">The sequence shown here is derived from an EMBL/GenBank/DDBJ whole genome shotgun (WGS) entry which is preliminary data.</text>
</comment>
<dbReference type="InterPro" id="IPR057700">
    <property type="entry name" value="DUF7940"/>
</dbReference>
<gene>
    <name evidence="1" type="ORF">C8N29_101330</name>
</gene>
<name>A0A2T5J3R7_9GAMM</name>
<organism evidence="1 2">
    <name type="scientific">Agitococcus lubricus</name>
    <dbReference type="NCBI Taxonomy" id="1077255"/>
    <lineage>
        <taxon>Bacteria</taxon>
        <taxon>Pseudomonadati</taxon>
        <taxon>Pseudomonadota</taxon>
        <taxon>Gammaproteobacteria</taxon>
        <taxon>Moraxellales</taxon>
        <taxon>Moraxellaceae</taxon>
        <taxon>Agitococcus</taxon>
    </lineage>
</organism>
<keyword evidence="2" id="KW-1185">Reference proteome</keyword>
<evidence type="ECO:0000313" key="1">
    <source>
        <dbReference type="EMBL" id="PTQ91257.1"/>
    </source>
</evidence>
<dbReference type="OrthoDB" id="7585869at2"/>